<sequence length="88" mass="9578">MANLFNVEICSSKGLARKVESKLLKIRAHSSGFSIMANHAPLMMLLAEGTNIIIEDSSGKVVQLNSTGIGFFQFFSNKATILLSNFVE</sequence>
<accession>A0A0F0CV98</accession>
<evidence type="ECO:0000256" key="1">
    <source>
        <dbReference type="ARBA" id="ARBA00023196"/>
    </source>
</evidence>
<dbReference type="Gene3D" id="2.60.15.10">
    <property type="entry name" value="F0F1 ATP synthase delta/epsilon subunit, N-terminal"/>
    <property type="match status" value="1"/>
</dbReference>
<proteinExistence type="predicted"/>
<keyword evidence="3" id="KW-1185">Reference proteome</keyword>
<gene>
    <name evidence="2" type="ORF">OMAG_000143</name>
</gene>
<evidence type="ECO:0000313" key="3">
    <source>
        <dbReference type="Proteomes" id="UP000033428"/>
    </source>
</evidence>
<dbReference type="InterPro" id="IPR036771">
    <property type="entry name" value="ATPsynth_dsu/esu_N"/>
</dbReference>
<dbReference type="EMBL" id="JYNY01000032">
    <property type="protein sequence ID" value="KJJ85959.1"/>
    <property type="molecule type" value="Genomic_DNA"/>
</dbReference>
<organism evidence="2 3">
    <name type="scientific">Candidatus Omnitrophus magneticus</name>
    <dbReference type="NCBI Taxonomy" id="1609969"/>
    <lineage>
        <taxon>Bacteria</taxon>
        <taxon>Pseudomonadati</taxon>
        <taxon>Candidatus Omnitrophota</taxon>
        <taxon>Candidatus Omnitrophus</taxon>
    </lineage>
</organism>
<comment type="caution">
    <text evidence="2">The sequence shown here is derived from an EMBL/GenBank/DDBJ whole genome shotgun (WGS) entry which is preliminary data.</text>
</comment>
<dbReference type="GO" id="GO:0045259">
    <property type="term" value="C:proton-transporting ATP synthase complex"/>
    <property type="evidence" value="ECO:0007669"/>
    <property type="project" value="UniProtKB-KW"/>
</dbReference>
<reference evidence="2 3" key="1">
    <citation type="submission" date="2015-02" db="EMBL/GenBank/DDBJ databases">
        <title>Single-cell genomics of uncultivated deep-branching MTB reveals a conserved set of magnetosome genes.</title>
        <authorList>
            <person name="Kolinko S."/>
            <person name="Richter M."/>
            <person name="Glockner F.O."/>
            <person name="Brachmann A."/>
            <person name="Schuler D."/>
        </authorList>
    </citation>
    <scope>NUCLEOTIDE SEQUENCE [LARGE SCALE GENOMIC DNA]</scope>
    <source>
        <strain evidence="2">SKK-01</strain>
    </source>
</reference>
<protein>
    <submittedName>
        <fullName evidence="2">Uncharacterized protein</fullName>
    </submittedName>
</protein>
<keyword evidence="1" id="KW-0066">ATP synthesis</keyword>
<dbReference type="SUPFAM" id="SSF51344">
    <property type="entry name" value="Epsilon subunit of F1F0-ATP synthase N-terminal domain"/>
    <property type="match status" value="1"/>
</dbReference>
<evidence type="ECO:0000313" key="2">
    <source>
        <dbReference type="EMBL" id="KJJ85959.1"/>
    </source>
</evidence>
<name>A0A0F0CV98_9BACT</name>
<dbReference type="Proteomes" id="UP000033428">
    <property type="component" value="Unassembled WGS sequence"/>
</dbReference>
<keyword evidence="1" id="KW-0139">CF(1)</keyword>
<dbReference type="AlphaFoldDB" id="A0A0F0CV98"/>